<reference evidence="1" key="1">
    <citation type="submission" date="2014-09" db="EMBL/GenBank/DDBJ databases">
        <authorList>
            <person name="Magalhaes I.L.F."/>
            <person name="Oliveira U."/>
            <person name="Santos F.R."/>
            <person name="Vidigal T.H.D.A."/>
            <person name="Brescovit A.D."/>
            <person name="Santos A.J."/>
        </authorList>
    </citation>
    <scope>NUCLEOTIDE SEQUENCE</scope>
    <source>
        <tissue evidence="1">Shoot tissue taken approximately 20 cm above the soil surface</tissue>
    </source>
</reference>
<dbReference type="AlphaFoldDB" id="A0A0A9C9E5"/>
<evidence type="ECO:0000313" key="1">
    <source>
        <dbReference type="EMBL" id="JAD72949.1"/>
    </source>
</evidence>
<dbReference type="EMBL" id="GBRH01224946">
    <property type="protein sequence ID" value="JAD72949.1"/>
    <property type="molecule type" value="Transcribed_RNA"/>
</dbReference>
<proteinExistence type="predicted"/>
<protein>
    <submittedName>
        <fullName evidence="1">Uncharacterized protein</fullName>
    </submittedName>
</protein>
<reference evidence="1" key="2">
    <citation type="journal article" date="2015" name="Data Brief">
        <title>Shoot transcriptome of the giant reed, Arundo donax.</title>
        <authorList>
            <person name="Barrero R.A."/>
            <person name="Guerrero F.D."/>
            <person name="Moolhuijzen P."/>
            <person name="Goolsby J.A."/>
            <person name="Tidwell J."/>
            <person name="Bellgard S.E."/>
            <person name="Bellgard M.I."/>
        </authorList>
    </citation>
    <scope>NUCLEOTIDE SEQUENCE</scope>
    <source>
        <tissue evidence="1">Shoot tissue taken approximately 20 cm above the soil surface</tissue>
    </source>
</reference>
<accession>A0A0A9C9E5</accession>
<sequence length="60" mass="6622">MRSPPPSPSAEKGKGLHVVLVFVQVYRLWDRIPGLTIQLLATLYRSTSIKRKGVALCCGL</sequence>
<organism evidence="1">
    <name type="scientific">Arundo donax</name>
    <name type="common">Giant reed</name>
    <name type="synonym">Donax arundinaceus</name>
    <dbReference type="NCBI Taxonomy" id="35708"/>
    <lineage>
        <taxon>Eukaryota</taxon>
        <taxon>Viridiplantae</taxon>
        <taxon>Streptophyta</taxon>
        <taxon>Embryophyta</taxon>
        <taxon>Tracheophyta</taxon>
        <taxon>Spermatophyta</taxon>
        <taxon>Magnoliopsida</taxon>
        <taxon>Liliopsida</taxon>
        <taxon>Poales</taxon>
        <taxon>Poaceae</taxon>
        <taxon>PACMAD clade</taxon>
        <taxon>Arundinoideae</taxon>
        <taxon>Arundineae</taxon>
        <taxon>Arundo</taxon>
    </lineage>
</organism>
<name>A0A0A9C9E5_ARUDO</name>